<gene>
    <name evidence="14" type="ORF">RR46_06552</name>
</gene>
<evidence type="ECO:0000256" key="9">
    <source>
        <dbReference type="ARBA" id="ARBA00023004"/>
    </source>
</evidence>
<evidence type="ECO:0000256" key="13">
    <source>
        <dbReference type="ARBA" id="ARBA00047990"/>
    </source>
</evidence>
<dbReference type="PANTHER" id="PTHR16821">
    <property type="entry name" value="FRATAXIN"/>
    <property type="match status" value="1"/>
</dbReference>
<dbReference type="InterPro" id="IPR020895">
    <property type="entry name" value="Frataxin_CS"/>
</dbReference>
<reference evidence="14 15" key="1">
    <citation type="journal article" date="2015" name="Nat. Commun.">
        <title>Outbred genome sequencing and CRISPR/Cas9 gene editing in butterflies.</title>
        <authorList>
            <person name="Li X."/>
            <person name="Fan D."/>
            <person name="Zhang W."/>
            <person name="Liu G."/>
            <person name="Zhang L."/>
            <person name="Zhao L."/>
            <person name="Fang X."/>
            <person name="Chen L."/>
            <person name="Dong Y."/>
            <person name="Chen Y."/>
            <person name="Ding Y."/>
            <person name="Zhao R."/>
            <person name="Feng M."/>
            <person name="Zhu Y."/>
            <person name="Feng Y."/>
            <person name="Jiang X."/>
            <person name="Zhu D."/>
            <person name="Xiang H."/>
            <person name="Feng X."/>
            <person name="Li S."/>
            <person name="Wang J."/>
            <person name="Zhang G."/>
            <person name="Kronforst M.R."/>
            <person name="Wang W."/>
        </authorList>
    </citation>
    <scope>NUCLEOTIDE SEQUENCE [LARGE SCALE GENOMIC DNA]</scope>
    <source>
        <strain evidence="14">Ya'a_city_454_Px</strain>
        <tissue evidence="14">Whole body</tissue>
    </source>
</reference>
<evidence type="ECO:0000256" key="11">
    <source>
        <dbReference type="ARBA" id="ARBA00023128"/>
    </source>
</evidence>
<dbReference type="FunFam" id="3.30.920.10:FF:000002">
    <property type="entry name" value="Frataxin, mitochondrial"/>
    <property type="match status" value="1"/>
</dbReference>
<dbReference type="Pfam" id="PF01491">
    <property type="entry name" value="Frataxin_Cyay"/>
    <property type="match status" value="1"/>
</dbReference>
<dbReference type="InterPro" id="IPR036524">
    <property type="entry name" value="Frataxin/CyaY_sf"/>
</dbReference>
<evidence type="ECO:0000256" key="10">
    <source>
        <dbReference type="ARBA" id="ARBA00023065"/>
    </source>
</evidence>
<keyword evidence="9" id="KW-0408">Iron</keyword>
<dbReference type="GO" id="GO:0004322">
    <property type="term" value="F:ferroxidase activity"/>
    <property type="evidence" value="ECO:0007669"/>
    <property type="project" value="UniProtKB-EC"/>
</dbReference>
<evidence type="ECO:0000256" key="1">
    <source>
        <dbReference type="ARBA" id="ARBA00004173"/>
    </source>
</evidence>
<dbReference type="GO" id="GO:0051537">
    <property type="term" value="F:2 iron, 2 sulfur cluster binding"/>
    <property type="evidence" value="ECO:0007669"/>
    <property type="project" value="TreeGrafter"/>
</dbReference>
<dbReference type="PROSITE" id="PS01344">
    <property type="entry name" value="FRATAXIN_1"/>
    <property type="match status" value="1"/>
</dbReference>
<dbReference type="NCBIfam" id="TIGR03422">
    <property type="entry name" value="mito_frataxin"/>
    <property type="match status" value="1"/>
</dbReference>
<dbReference type="STRING" id="66420.A0A194QIW6"/>
<dbReference type="AlphaFoldDB" id="A0A194QIW6"/>
<organism evidence="14 15">
    <name type="scientific">Papilio xuthus</name>
    <name type="common">Asian swallowtail butterfly</name>
    <dbReference type="NCBI Taxonomy" id="66420"/>
    <lineage>
        <taxon>Eukaryota</taxon>
        <taxon>Metazoa</taxon>
        <taxon>Ecdysozoa</taxon>
        <taxon>Arthropoda</taxon>
        <taxon>Hexapoda</taxon>
        <taxon>Insecta</taxon>
        <taxon>Pterygota</taxon>
        <taxon>Neoptera</taxon>
        <taxon>Endopterygota</taxon>
        <taxon>Lepidoptera</taxon>
        <taxon>Glossata</taxon>
        <taxon>Ditrysia</taxon>
        <taxon>Papilionoidea</taxon>
        <taxon>Papilionidae</taxon>
        <taxon>Papilioninae</taxon>
        <taxon>Papilio</taxon>
    </lineage>
</organism>
<evidence type="ECO:0000256" key="12">
    <source>
        <dbReference type="ARBA" id="ARBA00023133"/>
    </source>
</evidence>
<dbReference type="GO" id="GO:0008198">
    <property type="term" value="F:ferrous iron binding"/>
    <property type="evidence" value="ECO:0007669"/>
    <property type="project" value="TreeGrafter"/>
</dbReference>
<keyword evidence="4" id="KW-0409">Iron storage</keyword>
<accession>A0A194QIW6</accession>
<protein>
    <recommendedName>
        <fullName evidence="3">ferroxidase</fullName>
        <ecNumber evidence="3">1.16.3.1</ecNumber>
    </recommendedName>
</protein>
<comment type="subcellular location">
    <subcellularLocation>
        <location evidence="1">Mitochondrion</location>
    </subcellularLocation>
</comment>
<keyword evidence="6" id="KW-0410">Iron transport</keyword>
<dbReference type="GO" id="GO:0034986">
    <property type="term" value="F:iron chaperone activity"/>
    <property type="evidence" value="ECO:0007669"/>
    <property type="project" value="TreeGrafter"/>
</dbReference>
<dbReference type="CDD" id="cd00503">
    <property type="entry name" value="Frataxin"/>
    <property type="match status" value="1"/>
</dbReference>
<dbReference type="GO" id="GO:0016226">
    <property type="term" value="P:iron-sulfur cluster assembly"/>
    <property type="evidence" value="ECO:0007669"/>
    <property type="project" value="InterPro"/>
</dbReference>
<dbReference type="PANTHER" id="PTHR16821:SF2">
    <property type="entry name" value="FRATAXIN, MITOCHONDRIAL"/>
    <property type="match status" value="1"/>
</dbReference>
<evidence type="ECO:0000313" key="14">
    <source>
        <dbReference type="EMBL" id="KPJ03396.1"/>
    </source>
</evidence>
<dbReference type="GO" id="GO:0008199">
    <property type="term" value="F:ferric iron binding"/>
    <property type="evidence" value="ECO:0007669"/>
    <property type="project" value="InterPro"/>
</dbReference>
<comment type="catalytic activity">
    <reaction evidence="13">
        <text>4 Fe(2+) + O2 + 4 H(+) = 4 Fe(3+) + 2 H2O</text>
        <dbReference type="Rhea" id="RHEA:11148"/>
        <dbReference type="ChEBI" id="CHEBI:15377"/>
        <dbReference type="ChEBI" id="CHEBI:15378"/>
        <dbReference type="ChEBI" id="CHEBI:15379"/>
        <dbReference type="ChEBI" id="CHEBI:29033"/>
        <dbReference type="ChEBI" id="CHEBI:29034"/>
        <dbReference type="EC" id="1.16.3.1"/>
    </reaction>
</comment>
<comment type="similarity">
    <text evidence="2">Belongs to the frataxin family.</text>
</comment>
<keyword evidence="15" id="KW-1185">Reference proteome</keyword>
<dbReference type="EC" id="1.16.3.1" evidence="3"/>
<dbReference type="GO" id="GO:0005739">
    <property type="term" value="C:mitochondrion"/>
    <property type="evidence" value="ECO:0007669"/>
    <property type="project" value="UniProtKB-SubCell"/>
</dbReference>
<evidence type="ECO:0000256" key="7">
    <source>
        <dbReference type="ARBA" id="ARBA00022946"/>
    </source>
</evidence>
<evidence type="ECO:0000256" key="6">
    <source>
        <dbReference type="ARBA" id="ARBA00022496"/>
    </source>
</evidence>
<dbReference type="Gene3D" id="3.30.920.10">
    <property type="entry name" value="Frataxin/CyaY"/>
    <property type="match status" value="1"/>
</dbReference>
<dbReference type="NCBIfam" id="TIGR03421">
    <property type="entry name" value="FeS_CyaY"/>
    <property type="match status" value="1"/>
</dbReference>
<evidence type="ECO:0000256" key="2">
    <source>
        <dbReference type="ARBA" id="ARBA00008183"/>
    </source>
</evidence>
<dbReference type="Proteomes" id="UP000053268">
    <property type="component" value="Unassembled WGS sequence"/>
</dbReference>
<keyword evidence="8" id="KW-0560">Oxidoreductase</keyword>
<evidence type="ECO:0000256" key="8">
    <source>
        <dbReference type="ARBA" id="ARBA00023002"/>
    </source>
</evidence>
<dbReference type="InterPro" id="IPR017789">
    <property type="entry name" value="Frataxin"/>
</dbReference>
<dbReference type="SMART" id="SM01219">
    <property type="entry name" value="Frataxin_Cyay"/>
    <property type="match status" value="1"/>
</dbReference>
<evidence type="ECO:0000256" key="4">
    <source>
        <dbReference type="ARBA" id="ARBA00022434"/>
    </source>
</evidence>
<keyword evidence="12" id="KW-0350">Heme biosynthesis</keyword>
<keyword evidence="10" id="KW-0406">Ion transport</keyword>
<keyword evidence="7" id="KW-0809">Transit peptide</keyword>
<evidence type="ECO:0000313" key="15">
    <source>
        <dbReference type="Proteomes" id="UP000053268"/>
    </source>
</evidence>
<name>A0A194QIW6_PAPXU</name>
<dbReference type="PROSITE" id="PS50810">
    <property type="entry name" value="FRATAXIN_2"/>
    <property type="match status" value="1"/>
</dbReference>
<evidence type="ECO:0000256" key="5">
    <source>
        <dbReference type="ARBA" id="ARBA00022448"/>
    </source>
</evidence>
<dbReference type="GO" id="GO:0006783">
    <property type="term" value="P:heme biosynthetic process"/>
    <property type="evidence" value="ECO:0007669"/>
    <property type="project" value="UniProtKB-KW"/>
</dbReference>
<dbReference type="InterPro" id="IPR002908">
    <property type="entry name" value="Frataxin/CyaY"/>
</dbReference>
<dbReference type="GO" id="GO:0006826">
    <property type="term" value="P:iron ion transport"/>
    <property type="evidence" value="ECO:0007669"/>
    <property type="project" value="UniProtKB-KW"/>
</dbReference>
<sequence>MIRNIFRTSRWLVLRQVNNFTPVILNRCVPLNTCNTTSCLPNRTFLRNTSNISQTSGLVDPIVYEEICNETLESLCDYFEEIVERSPNLKGADVTYSDGVLTVALGAEYGTYVINRQSPNKQIWLSSPVSGPKRYDLVLKDGGYWIYKHDGVTLHKLLQEEISKIVVTKIDFGSCSHSFL</sequence>
<proteinExistence type="inferred from homology"/>
<dbReference type="SUPFAM" id="SSF55387">
    <property type="entry name" value="Frataxin/Nqo15-like"/>
    <property type="match status" value="1"/>
</dbReference>
<dbReference type="EMBL" id="KQ459185">
    <property type="protein sequence ID" value="KPJ03396.1"/>
    <property type="molecule type" value="Genomic_DNA"/>
</dbReference>
<keyword evidence="11" id="KW-0496">Mitochondrion</keyword>
<dbReference type="GO" id="GO:0006879">
    <property type="term" value="P:intracellular iron ion homeostasis"/>
    <property type="evidence" value="ECO:0007669"/>
    <property type="project" value="UniProtKB-KW"/>
</dbReference>
<keyword evidence="5" id="KW-0813">Transport</keyword>
<evidence type="ECO:0000256" key="3">
    <source>
        <dbReference type="ARBA" id="ARBA00013107"/>
    </source>
</evidence>